<evidence type="ECO:0000313" key="2">
    <source>
        <dbReference type="Proteomes" id="UP001066276"/>
    </source>
</evidence>
<accession>A0AAV7VLX6</accession>
<sequence>MVGGRLLHAQGSRFTSDSTLVLRQSSLSSGGGRGGLQGRTRLVSVRYLRVHRHRMQYLPSVIVVLARFPGDAIRG</sequence>
<name>A0AAV7VLX6_PLEWA</name>
<gene>
    <name evidence="1" type="ORF">NDU88_005151</name>
</gene>
<dbReference type="AlphaFoldDB" id="A0AAV7VLX6"/>
<dbReference type="Proteomes" id="UP001066276">
    <property type="component" value="Chromosome 2_1"/>
</dbReference>
<proteinExistence type="predicted"/>
<reference evidence="1" key="1">
    <citation type="journal article" date="2022" name="bioRxiv">
        <title>Sequencing and chromosome-scale assembly of the giantPleurodeles waltlgenome.</title>
        <authorList>
            <person name="Brown T."/>
            <person name="Elewa A."/>
            <person name="Iarovenko S."/>
            <person name="Subramanian E."/>
            <person name="Araus A.J."/>
            <person name="Petzold A."/>
            <person name="Susuki M."/>
            <person name="Suzuki K.-i.T."/>
            <person name="Hayashi T."/>
            <person name="Toyoda A."/>
            <person name="Oliveira C."/>
            <person name="Osipova E."/>
            <person name="Leigh N.D."/>
            <person name="Simon A."/>
            <person name="Yun M.H."/>
        </authorList>
    </citation>
    <scope>NUCLEOTIDE SEQUENCE</scope>
    <source>
        <strain evidence="1">20211129_DDA</strain>
        <tissue evidence="1">Liver</tissue>
    </source>
</reference>
<protein>
    <submittedName>
        <fullName evidence="1">Uncharacterized protein</fullName>
    </submittedName>
</protein>
<organism evidence="1 2">
    <name type="scientific">Pleurodeles waltl</name>
    <name type="common">Iberian ribbed newt</name>
    <dbReference type="NCBI Taxonomy" id="8319"/>
    <lineage>
        <taxon>Eukaryota</taxon>
        <taxon>Metazoa</taxon>
        <taxon>Chordata</taxon>
        <taxon>Craniata</taxon>
        <taxon>Vertebrata</taxon>
        <taxon>Euteleostomi</taxon>
        <taxon>Amphibia</taxon>
        <taxon>Batrachia</taxon>
        <taxon>Caudata</taxon>
        <taxon>Salamandroidea</taxon>
        <taxon>Salamandridae</taxon>
        <taxon>Pleurodelinae</taxon>
        <taxon>Pleurodeles</taxon>
    </lineage>
</organism>
<dbReference type="EMBL" id="JANPWB010000003">
    <property type="protein sequence ID" value="KAJ1201338.1"/>
    <property type="molecule type" value="Genomic_DNA"/>
</dbReference>
<evidence type="ECO:0000313" key="1">
    <source>
        <dbReference type="EMBL" id="KAJ1201338.1"/>
    </source>
</evidence>
<keyword evidence="2" id="KW-1185">Reference proteome</keyword>
<comment type="caution">
    <text evidence="1">The sequence shown here is derived from an EMBL/GenBank/DDBJ whole genome shotgun (WGS) entry which is preliminary data.</text>
</comment>